<proteinExistence type="inferred from homology"/>
<dbReference type="InterPro" id="IPR002104">
    <property type="entry name" value="Integrase_catalytic"/>
</dbReference>
<evidence type="ECO:0000256" key="2">
    <source>
        <dbReference type="ARBA" id="ARBA00022908"/>
    </source>
</evidence>
<keyword evidence="2" id="KW-0229">DNA integration</keyword>
<protein>
    <submittedName>
        <fullName evidence="6">Integrase</fullName>
    </submittedName>
</protein>
<comment type="similarity">
    <text evidence="1">Belongs to the 'phage' integrase family.</text>
</comment>
<keyword evidence="3" id="KW-0238">DNA-binding</keyword>
<evidence type="ECO:0000259" key="5">
    <source>
        <dbReference type="PROSITE" id="PS51898"/>
    </source>
</evidence>
<dbReference type="AlphaFoldDB" id="A0A377KNG0"/>
<dbReference type="InterPro" id="IPR050808">
    <property type="entry name" value="Phage_Integrase"/>
</dbReference>
<organism evidence="6 7">
    <name type="scientific">Enterococcus durans</name>
    <dbReference type="NCBI Taxonomy" id="53345"/>
    <lineage>
        <taxon>Bacteria</taxon>
        <taxon>Bacillati</taxon>
        <taxon>Bacillota</taxon>
        <taxon>Bacilli</taxon>
        <taxon>Lactobacillales</taxon>
        <taxon>Enterococcaceae</taxon>
        <taxon>Enterococcus</taxon>
    </lineage>
</organism>
<dbReference type="GO" id="GO:0006310">
    <property type="term" value="P:DNA recombination"/>
    <property type="evidence" value="ECO:0007669"/>
    <property type="project" value="UniProtKB-KW"/>
</dbReference>
<name>A0A377KNG0_9ENTE</name>
<dbReference type="InterPro" id="IPR013762">
    <property type="entry name" value="Integrase-like_cat_sf"/>
</dbReference>
<dbReference type="Proteomes" id="UP000254070">
    <property type="component" value="Unassembled WGS sequence"/>
</dbReference>
<evidence type="ECO:0000256" key="4">
    <source>
        <dbReference type="ARBA" id="ARBA00023172"/>
    </source>
</evidence>
<dbReference type="Gene3D" id="1.10.150.130">
    <property type="match status" value="1"/>
</dbReference>
<evidence type="ECO:0000256" key="3">
    <source>
        <dbReference type="ARBA" id="ARBA00023125"/>
    </source>
</evidence>
<keyword evidence="4" id="KW-0233">DNA recombination</keyword>
<dbReference type="InterPro" id="IPR010998">
    <property type="entry name" value="Integrase_recombinase_N"/>
</dbReference>
<dbReference type="GO" id="GO:0003677">
    <property type="term" value="F:DNA binding"/>
    <property type="evidence" value="ECO:0007669"/>
    <property type="project" value="UniProtKB-KW"/>
</dbReference>
<dbReference type="SUPFAM" id="SSF56349">
    <property type="entry name" value="DNA breaking-rejoining enzymes"/>
    <property type="match status" value="1"/>
</dbReference>
<dbReference type="Pfam" id="PF14657">
    <property type="entry name" value="Arm-DNA-bind_4"/>
    <property type="match status" value="1"/>
</dbReference>
<dbReference type="InterPro" id="IPR011010">
    <property type="entry name" value="DNA_brk_join_enz"/>
</dbReference>
<sequence length="401" mass="46386">MAKKEIDKRIKKHLTKKGEEKYQFSLYLGVDPLTGKKRKTTRRGFSTPLAAERALKRLEADIQEKGLQASTAQKSKKFEYVYGLWFENYKKTVKESTWSSTKQIFDTHILKVFGDKFIDKIDVFFCQEAVNTWSDSHPKIFKKIKNYTSNVFDYAASLQIITSNPMKLVSVPRGEALDIEDKNIEFYTKEELIEFLEAIRNDDDERYLFFSLLAFTGIRKGEAFALTWSDIDFKSKTLNINKTVTRGYQGRLIVNTPKSKSGKRKIYLDNDLISLLRKYYTKNKTIVTIQSENLIFHHDGLLYNPTVSRSWLNVIYKHHPELTKRITTHGFRHTHASLLFESGASLKDVQERLGHADIQTTSNIYTHVTETQNKKVINNFVAFMKNSTQGESKGESKNILG</sequence>
<feature type="domain" description="Tyr recombinase" evidence="5">
    <location>
        <begin position="182"/>
        <end position="378"/>
    </location>
</feature>
<dbReference type="RefSeq" id="WP_069314710.1">
    <property type="nucleotide sequence ID" value="NZ_JBHKAY010000029.1"/>
</dbReference>
<dbReference type="PANTHER" id="PTHR30629:SF2">
    <property type="entry name" value="PROPHAGE INTEGRASE INTS-RELATED"/>
    <property type="match status" value="1"/>
</dbReference>
<accession>A0A377KNG0</accession>
<evidence type="ECO:0000313" key="7">
    <source>
        <dbReference type="Proteomes" id="UP000254070"/>
    </source>
</evidence>
<dbReference type="CDD" id="cd01189">
    <property type="entry name" value="INT_ICEBs1_C_like"/>
    <property type="match status" value="1"/>
</dbReference>
<dbReference type="Pfam" id="PF14659">
    <property type="entry name" value="Phage_int_SAM_3"/>
    <property type="match status" value="1"/>
</dbReference>
<dbReference type="Gene3D" id="1.10.443.10">
    <property type="entry name" value="Intergrase catalytic core"/>
    <property type="match status" value="1"/>
</dbReference>
<evidence type="ECO:0000313" key="6">
    <source>
        <dbReference type="EMBL" id="STP30636.1"/>
    </source>
</evidence>
<evidence type="ECO:0000256" key="1">
    <source>
        <dbReference type="ARBA" id="ARBA00008857"/>
    </source>
</evidence>
<reference evidence="6 7" key="1">
    <citation type="submission" date="2018-06" db="EMBL/GenBank/DDBJ databases">
        <authorList>
            <consortium name="Pathogen Informatics"/>
            <person name="Doyle S."/>
        </authorList>
    </citation>
    <scope>NUCLEOTIDE SEQUENCE [LARGE SCALE GENOMIC DNA]</scope>
    <source>
        <strain evidence="6 7">NCTC8129</strain>
    </source>
</reference>
<dbReference type="EMBL" id="UGIF01000002">
    <property type="protein sequence ID" value="STP30636.1"/>
    <property type="molecule type" value="Genomic_DNA"/>
</dbReference>
<gene>
    <name evidence="6" type="primary">Int-Tn</name>
    <name evidence="6" type="ORF">NCTC8129_02887</name>
</gene>
<dbReference type="InterPro" id="IPR004107">
    <property type="entry name" value="Integrase_SAM-like_N"/>
</dbReference>
<dbReference type="PANTHER" id="PTHR30629">
    <property type="entry name" value="PROPHAGE INTEGRASE"/>
    <property type="match status" value="1"/>
</dbReference>
<dbReference type="GO" id="GO:0015074">
    <property type="term" value="P:DNA integration"/>
    <property type="evidence" value="ECO:0007669"/>
    <property type="project" value="UniProtKB-KW"/>
</dbReference>
<dbReference type="InterPro" id="IPR028259">
    <property type="entry name" value="AP2-like_int_N"/>
</dbReference>
<dbReference type="PROSITE" id="PS51898">
    <property type="entry name" value="TYR_RECOMBINASE"/>
    <property type="match status" value="1"/>
</dbReference>
<dbReference type="Pfam" id="PF00589">
    <property type="entry name" value="Phage_integrase"/>
    <property type="match status" value="1"/>
</dbReference>